<dbReference type="AlphaFoldDB" id="A0AAP0J959"/>
<dbReference type="EMBL" id="JBBNAE010000004">
    <property type="protein sequence ID" value="KAK9129718.1"/>
    <property type="molecule type" value="Genomic_DNA"/>
</dbReference>
<accession>A0AAP0J959</accession>
<evidence type="ECO:0000313" key="1">
    <source>
        <dbReference type="EMBL" id="KAK9129718.1"/>
    </source>
</evidence>
<dbReference type="Proteomes" id="UP001417504">
    <property type="component" value="Unassembled WGS sequence"/>
</dbReference>
<proteinExistence type="predicted"/>
<keyword evidence="2" id="KW-1185">Reference proteome</keyword>
<name>A0AAP0J959_9MAGN</name>
<sequence length="106" mass="13242">MTEHWLARRIYDTGLSLEMGLDRVLGPIIGRRDREINLDREQDFRARRVRWQQDHDFINDRDLRNDQYDYDDGQIDWSREDDQTRRSMINSIIMIARWYMRLYLYR</sequence>
<protein>
    <submittedName>
        <fullName evidence="1">Uncharacterized protein</fullName>
    </submittedName>
</protein>
<evidence type="ECO:0000313" key="2">
    <source>
        <dbReference type="Proteomes" id="UP001417504"/>
    </source>
</evidence>
<organism evidence="1 2">
    <name type="scientific">Stephania japonica</name>
    <dbReference type="NCBI Taxonomy" id="461633"/>
    <lineage>
        <taxon>Eukaryota</taxon>
        <taxon>Viridiplantae</taxon>
        <taxon>Streptophyta</taxon>
        <taxon>Embryophyta</taxon>
        <taxon>Tracheophyta</taxon>
        <taxon>Spermatophyta</taxon>
        <taxon>Magnoliopsida</taxon>
        <taxon>Ranunculales</taxon>
        <taxon>Menispermaceae</taxon>
        <taxon>Menispermoideae</taxon>
        <taxon>Cissampelideae</taxon>
        <taxon>Stephania</taxon>
    </lineage>
</organism>
<reference evidence="1 2" key="1">
    <citation type="submission" date="2024-01" db="EMBL/GenBank/DDBJ databases">
        <title>Genome assemblies of Stephania.</title>
        <authorList>
            <person name="Yang L."/>
        </authorList>
    </citation>
    <scope>NUCLEOTIDE SEQUENCE [LARGE SCALE GENOMIC DNA]</scope>
    <source>
        <strain evidence="1">QJT</strain>
        <tissue evidence="1">Leaf</tissue>
    </source>
</reference>
<gene>
    <name evidence="1" type="ORF">Sjap_010205</name>
</gene>
<comment type="caution">
    <text evidence="1">The sequence shown here is derived from an EMBL/GenBank/DDBJ whole genome shotgun (WGS) entry which is preliminary data.</text>
</comment>